<dbReference type="STRING" id="73230.A0A2B7Z5V1"/>
<proteinExistence type="predicted"/>
<feature type="compositionally biased region" description="Low complexity" evidence="1">
    <location>
        <begin position="145"/>
        <end position="162"/>
    </location>
</feature>
<keyword evidence="3" id="KW-1185">Reference proteome</keyword>
<dbReference type="AlphaFoldDB" id="A0A2B7Z5V1"/>
<dbReference type="Proteomes" id="UP000226031">
    <property type="component" value="Unassembled WGS sequence"/>
</dbReference>
<accession>A0A2B7Z5V1</accession>
<evidence type="ECO:0000313" key="3">
    <source>
        <dbReference type="Proteomes" id="UP000226031"/>
    </source>
</evidence>
<dbReference type="VEuPathDB" id="FungiDB:EMCG_01637"/>
<feature type="non-terminal residue" evidence="2">
    <location>
        <position position="1"/>
    </location>
</feature>
<feature type="compositionally biased region" description="Basic and acidic residues" evidence="1">
    <location>
        <begin position="110"/>
        <end position="122"/>
    </location>
</feature>
<dbReference type="EMBL" id="PDND01000486">
    <property type="protein sequence ID" value="PGH28402.1"/>
    <property type="molecule type" value="Genomic_DNA"/>
</dbReference>
<comment type="caution">
    <text evidence="2">The sequence shown here is derived from an EMBL/GenBank/DDBJ whole genome shotgun (WGS) entry which is preliminary data.</text>
</comment>
<name>A0A2B7Z5V1_9EURO</name>
<reference evidence="2 3" key="1">
    <citation type="submission" date="2017-10" db="EMBL/GenBank/DDBJ databases">
        <title>Comparative genomics in systemic dimorphic fungi from Ajellomycetaceae.</title>
        <authorList>
            <person name="Munoz J.F."/>
            <person name="Mcewen J.G."/>
            <person name="Clay O.K."/>
            <person name="Cuomo C.A."/>
        </authorList>
    </citation>
    <scope>NUCLEOTIDE SEQUENCE [LARGE SCALE GENOMIC DNA]</scope>
    <source>
        <strain evidence="2 3">UAMH4076</strain>
    </source>
</reference>
<feature type="region of interest" description="Disordered" evidence="1">
    <location>
        <begin position="103"/>
        <end position="169"/>
    </location>
</feature>
<sequence length="248" mass="28951">IKFRRPLEEERRHLFHQICTISHTNDRDFIKKLQDLRTKLFKINFPLPDWQILDILYKGLSGSNLREFIQTKIEAKRTSKAVAVTLDIDTLLDEISTRLPAEINQSKSIDSSEPKSNDDTKNKSPTRQQSRGRRRRQSRSRSQRRQSQSNTTNTTDANTTIPTAPPSERCSYCRRYGHEDSSCHYKNPHMRNEAWRRDNRHLIEHFKAQHEKYTKNSPAILTDNQDASVQQYANAAIPIGLNSFQIAY</sequence>
<protein>
    <submittedName>
        <fullName evidence="2">Uncharacterized protein</fullName>
    </submittedName>
</protein>
<gene>
    <name evidence="2" type="ORF">GX50_08859</name>
</gene>
<evidence type="ECO:0000256" key="1">
    <source>
        <dbReference type="SAM" id="MobiDB-lite"/>
    </source>
</evidence>
<feature type="compositionally biased region" description="Basic residues" evidence="1">
    <location>
        <begin position="130"/>
        <end position="144"/>
    </location>
</feature>
<evidence type="ECO:0000313" key="2">
    <source>
        <dbReference type="EMBL" id="PGH28402.1"/>
    </source>
</evidence>
<organism evidence="2 3">
    <name type="scientific">[Emmonsia] crescens</name>
    <dbReference type="NCBI Taxonomy" id="73230"/>
    <lineage>
        <taxon>Eukaryota</taxon>
        <taxon>Fungi</taxon>
        <taxon>Dikarya</taxon>
        <taxon>Ascomycota</taxon>
        <taxon>Pezizomycotina</taxon>
        <taxon>Eurotiomycetes</taxon>
        <taxon>Eurotiomycetidae</taxon>
        <taxon>Onygenales</taxon>
        <taxon>Ajellomycetaceae</taxon>
        <taxon>Emergomyces</taxon>
    </lineage>
</organism>